<feature type="domain" description="hAT-like transposase RNase-H fold" evidence="8">
    <location>
        <begin position="107"/>
        <end position="179"/>
    </location>
</feature>
<dbReference type="Proteomes" id="UP000646827">
    <property type="component" value="Unassembled WGS sequence"/>
</dbReference>
<dbReference type="GO" id="GO:0046983">
    <property type="term" value="F:protein dimerization activity"/>
    <property type="evidence" value="ECO:0007669"/>
    <property type="project" value="InterPro"/>
</dbReference>
<comment type="caution">
    <text evidence="9">The sequence shown here is derived from an EMBL/GenBank/DDBJ whole genome shotgun (WGS) entry which is preliminary data.</text>
</comment>
<keyword evidence="6" id="KW-0539">Nucleus</keyword>
<keyword evidence="5" id="KW-0238">DNA-binding</keyword>
<evidence type="ECO:0000313" key="9">
    <source>
        <dbReference type="EMBL" id="KAG2214187.1"/>
    </source>
</evidence>
<dbReference type="Pfam" id="PF05699">
    <property type="entry name" value="Dimer_Tnp_hAT"/>
    <property type="match status" value="1"/>
</dbReference>
<comment type="subcellular location">
    <subcellularLocation>
        <location evidence="1">Nucleus</location>
    </subcellularLocation>
</comment>
<dbReference type="InterPro" id="IPR025525">
    <property type="entry name" value="hAT-like_transposase_RNase-H"/>
</dbReference>
<dbReference type="GO" id="GO:0005634">
    <property type="term" value="C:nucleus"/>
    <property type="evidence" value="ECO:0007669"/>
    <property type="project" value="UniProtKB-SubCell"/>
</dbReference>
<dbReference type="PANTHER" id="PTHR46481:SF10">
    <property type="entry name" value="ZINC FINGER BED DOMAIN-CONTAINING PROTEIN 39"/>
    <property type="match status" value="1"/>
</dbReference>
<keyword evidence="2" id="KW-0479">Metal-binding</keyword>
<dbReference type="GO" id="GO:0003677">
    <property type="term" value="F:DNA binding"/>
    <property type="evidence" value="ECO:0007669"/>
    <property type="project" value="UniProtKB-KW"/>
</dbReference>
<evidence type="ECO:0000256" key="3">
    <source>
        <dbReference type="ARBA" id="ARBA00022771"/>
    </source>
</evidence>
<evidence type="ECO:0000259" key="8">
    <source>
        <dbReference type="Pfam" id="PF14372"/>
    </source>
</evidence>
<evidence type="ECO:0000256" key="5">
    <source>
        <dbReference type="ARBA" id="ARBA00023125"/>
    </source>
</evidence>
<evidence type="ECO:0000256" key="1">
    <source>
        <dbReference type="ARBA" id="ARBA00004123"/>
    </source>
</evidence>
<feature type="non-terminal residue" evidence="9">
    <location>
        <position position="1"/>
    </location>
</feature>
<dbReference type="SUPFAM" id="SSF53098">
    <property type="entry name" value="Ribonuclease H-like"/>
    <property type="match status" value="1"/>
</dbReference>
<reference evidence="9 10" key="1">
    <citation type="submission" date="2020-12" db="EMBL/GenBank/DDBJ databases">
        <title>Metabolic potential, ecology and presence of endohyphal bacteria is reflected in genomic diversity of Mucoromycotina.</title>
        <authorList>
            <person name="Muszewska A."/>
            <person name="Okrasinska A."/>
            <person name="Steczkiewicz K."/>
            <person name="Drgas O."/>
            <person name="Orlowska M."/>
            <person name="Perlinska-Lenart U."/>
            <person name="Aleksandrzak-Piekarczyk T."/>
            <person name="Szatraj K."/>
            <person name="Zielenkiewicz U."/>
            <person name="Pilsyk S."/>
            <person name="Malc E."/>
            <person name="Mieczkowski P."/>
            <person name="Kruszewska J.S."/>
            <person name="Biernat P."/>
            <person name="Pawlowska J."/>
        </authorList>
    </citation>
    <scope>NUCLEOTIDE SEQUENCE [LARGE SCALE GENOMIC DNA]</scope>
    <source>
        <strain evidence="9 10">CBS 142.35</strain>
    </source>
</reference>
<dbReference type="EMBL" id="JAEPRB010000623">
    <property type="protein sequence ID" value="KAG2214187.1"/>
    <property type="molecule type" value="Genomic_DNA"/>
</dbReference>
<evidence type="ECO:0000313" key="10">
    <source>
        <dbReference type="Proteomes" id="UP000646827"/>
    </source>
</evidence>
<keyword evidence="3" id="KW-0863">Zinc-finger</keyword>
<keyword evidence="10" id="KW-1185">Reference proteome</keyword>
<gene>
    <name evidence="9" type="ORF">INT45_000883</name>
</gene>
<proteinExistence type="predicted"/>
<sequence length="354" mass="41217">SASIIKSLRSGIRAIRSSPTRREQYIEFCTNATPKLKPIQLPLDVRTRWDSTYNMLWIAHKQRVAYNKMTMHVNGLSDYFLSDNDWEFIDQLQQFFAPFIAFQKKMSAQKYPTINKAVTSYNTLFNHLESYSRRNSTAHPSIKEAAAHAFEKLKKYYSKATQPVYAISQALDPRCRFTWWSYVGWPEEWIQQQRLNTSIDVDDGDYEPRTIEEDALAAYLEERQRPAVDKLRFWKGCEEAAGGFKDGKPQPLYAMVRRYLAVPASSVPSERCFSRAALFIPTQRNRLEPNALKESVLIDSWVRFKAGYSGEFNDVFEEELKQEKIKNNNDKAADSETVERNLEEQLIEETLEEI</sequence>
<keyword evidence="4" id="KW-0862">Zinc</keyword>
<dbReference type="Pfam" id="PF14372">
    <property type="entry name" value="hAT-like_RNase-H"/>
    <property type="match status" value="1"/>
</dbReference>
<dbReference type="InterPro" id="IPR008906">
    <property type="entry name" value="HATC_C_dom"/>
</dbReference>
<dbReference type="InterPro" id="IPR012337">
    <property type="entry name" value="RNaseH-like_sf"/>
</dbReference>
<organism evidence="9 10">
    <name type="scientific">Circinella minor</name>
    <dbReference type="NCBI Taxonomy" id="1195481"/>
    <lineage>
        <taxon>Eukaryota</taxon>
        <taxon>Fungi</taxon>
        <taxon>Fungi incertae sedis</taxon>
        <taxon>Mucoromycota</taxon>
        <taxon>Mucoromycotina</taxon>
        <taxon>Mucoromycetes</taxon>
        <taxon>Mucorales</taxon>
        <taxon>Lichtheimiaceae</taxon>
        <taxon>Circinella</taxon>
    </lineage>
</organism>
<feature type="domain" description="HAT C-terminal dimerisation" evidence="7">
    <location>
        <begin position="247"/>
        <end position="301"/>
    </location>
</feature>
<evidence type="ECO:0000256" key="6">
    <source>
        <dbReference type="ARBA" id="ARBA00023242"/>
    </source>
</evidence>
<dbReference type="InterPro" id="IPR052035">
    <property type="entry name" value="ZnF_BED_domain_contain"/>
</dbReference>
<protein>
    <recommendedName>
        <fullName evidence="11">HAT C-terminal dimerisation domain-containing protein</fullName>
    </recommendedName>
</protein>
<dbReference type="PANTHER" id="PTHR46481">
    <property type="entry name" value="ZINC FINGER BED DOMAIN-CONTAINING PROTEIN 4"/>
    <property type="match status" value="1"/>
</dbReference>
<dbReference type="OrthoDB" id="2381924at2759"/>
<evidence type="ECO:0000259" key="7">
    <source>
        <dbReference type="Pfam" id="PF05699"/>
    </source>
</evidence>
<evidence type="ECO:0000256" key="2">
    <source>
        <dbReference type="ARBA" id="ARBA00022723"/>
    </source>
</evidence>
<dbReference type="GO" id="GO:0008270">
    <property type="term" value="F:zinc ion binding"/>
    <property type="evidence" value="ECO:0007669"/>
    <property type="project" value="UniProtKB-KW"/>
</dbReference>
<evidence type="ECO:0000256" key="4">
    <source>
        <dbReference type="ARBA" id="ARBA00022833"/>
    </source>
</evidence>
<dbReference type="AlphaFoldDB" id="A0A8H7RNB7"/>
<name>A0A8H7RNB7_9FUNG</name>
<evidence type="ECO:0008006" key="11">
    <source>
        <dbReference type="Google" id="ProtNLM"/>
    </source>
</evidence>
<accession>A0A8H7RNB7</accession>